<sequence>MEPTAYMHPAPGIARHIQRLLWMSVGFSITALGFSVGTFSQFSLFITPSAFVFGISHNITLLVLSAKERKQTAQDRAGKLPATATKASIICSWILAVVWCGSFATLIIFGAFFIGDGDDSVLRIVPWFEFAFVVLEIITMVALAVMCHKERRAVASGTLRNV</sequence>
<accession>A0A067SFF3</accession>
<gene>
    <name evidence="2" type="ORF">GALMADRAFT_256575</name>
</gene>
<feature type="transmembrane region" description="Helical" evidence="1">
    <location>
        <begin position="87"/>
        <end position="115"/>
    </location>
</feature>
<feature type="transmembrane region" description="Helical" evidence="1">
    <location>
        <begin position="45"/>
        <end position="66"/>
    </location>
</feature>
<name>A0A067SFF3_GALM3</name>
<dbReference type="HOGENOM" id="CLU_101062_0_0_1"/>
<keyword evidence="1" id="KW-0812">Transmembrane</keyword>
<proteinExistence type="predicted"/>
<keyword evidence="1" id="KW-0472">Membrane</keyword>
<evidence type="ECO:0000256" key="1">
    <source>
        <dbReference type="SAM" id="Phobius"/>
    </source>
</evidence>
<reference evidence="3" key="1">
    <citation type="journal article" date="2014" name="Proc. Natl. Acad. Sci. U.S.A.">
        <title>Extensive sampling of basidiomycete genomes demonstrates inadequacy of the white-rot/brown-rot paradigm for wood decay fungi.</title>
        <authorList>
            <person name="Riley R."/>
            <person name="Salamov A.A."/>
            <person name="Brown D.W."/>
            <person name="Nagy L.G."/>
            <person name="Floudas D."/>
            <person name="Held B.W."/>
            <person name="Levasseur A."/>
            <person name="Lombard V."/>
            <person name="Morin E."/>
            <person name="Otillar R."/>
            <person name="Lindquist E.A."/>
            <person name="Sun H."/>
            <person name="LaButti K.M."/>
            <person name="Schmutz J."/>
            <person name="Jabbour D."/>
            <person name="Luo H."/>
            <person name="Baker S.E."/>
            <person name="Pisabarro A.G."/>
            <person name="Walton J.D."/>
            <person name="Blanchette R.A."/>
            <person name="Henrissat B."/>
            <person name="Martin F."/>
            <person name="Cullen D."/>
            <person name="Hibbett D.S."/>
            <person name="Grigoriev I.V."/>
        </authorList>
    </citation>
    <scope>NUCLEOTIDE SEQUENCE [LARGE SCALE GENOMIC DNA]</scope>
    <source>
        <strain evidence="3">CBS 339.88</strain>
    </source>
</reference>
<dbReference type="EMBL" id="KL142406">
    <property type="protein sequence ID" value="KDR68747.1"/>
    <property type="molecule type" value="Genomic_DNA"/>
</dbReference>
<dbReference type="Proteomes" id="UP000027222">
    <property type="component" value="Unassembled WGS sequence"/>
</dbReference>
<evidence type="ECO:0000313" key="2">
    <source>
        <dbReference type="EMBL" id="KDR68747.1"/>
    </source>
</evidence>
<keyword evidence="3" id="KW-1185">Reference proteome</keyword>
<dbReference type="AlphaFoldDB" id="A0A067SFF3"/>
<protein>
    <submittedName>
        <fullName evidence="2">Uncharacterized protein</fullName>
    </submittedName>
</protein>
<feature type="transmembrane region" description="Helical" evidence="1">
    <location>
        <begin position="20"/>
        <end position="39"/>
    </location>
</feature>
<keyword evidence="1" id="KW-1133">Transmembrane helix</keyword>
<evidence type="ECO:0000313" key="3">
    <source>
        <dbReference type="Proteomes" id="UP000027222"/>
    </source>
</evidence>
<feature type="transmembrane region" description="Helical" evidence="1">
    <location>
        <begin position="127"/>
        <end position="147"/>
    </location>
</feature>
<organism evidence="2 3">
    <name type="scientific">Galerina marginata (strain CBS 339.88)</name>
    <dbReference type="NCBI Taxonomy" id="685588"/>
    <lineage>
        <taxon>Eukaryota</taxon>
        <taxon>Fungi</taxon>
        <taxon>Dikarya</taxon>
        <taxon>Basidiomycota</taxon>
        <taxon>Agaricomycotina</taxon>
        <taxon>Agaricomycetes</taxon>
        <taxon>Agaricomycetidae</taxon>
        <taxon>Agaricales</taxon>
        <taxon>Agaricineae</taxon>
        <taxon>Strophariaceae</taxon>
        <taxon>Galerina</taxon>
    </lineage>
</organism>
<dbReference type="OrthoDB" id="2853572at2759"/>